<dbReference type="EMBL" id="CP060715">
    <property type="protein sequence ID" value="QNN60759.1"/>
    <property type="molecule type" value="Genomic_DNA"/>
</dbReference>
<keyword evidence="1" id="KW-1133">Transmembrane helix</keyword>
<organism evidence="2 3">
    <name type="scientific">Erysipelothrix inopinata</name>
    <dbReference type="NCBI Taxonomy" id="225084"/>
    <lineage>
        <taxon>Bacteria</taxon>
        <taxon>Bacillati</taxon>
        <taxon>Bacillota</taxon>
        <taxon>Erysipelotrichia</taxon>
        <taxon>Erysipelotrichales</taxon>
        <taxon>Erysipelotrichaceae</taxon>
        <taxon>Erysipelothrix</taxon>
    </lineage>
</organism>
<dbReference type="RefSeq" id="WP_187533881.1">
    <property type="nucleotide sequence ID" value="NZ_CBCSHU010000021.1"/>
</dbReference>
<gene>
    <name evidence="2" type="ORF">H9L01_10415</name>
</gene>
<accession>A0A7G9RYT4</accession>
<keyword evidence="3" id="KW-1185">Reference proteome</keyword>
<protein>
    <submittedName>
        <fullName evidence="2">Uncharacterized protein</fullName>
    </submittedName>
</protein>
<keyword evidence="1" id="KW-0812">Transmembrane</keyword>
<proteinExistence type="predicted"/>
<dbReference type="Proteomes" id="UP000515928">
    <property type="component" value="Chromosome"/>
</dbReference>
<sequence>MDRFKASVLVILSLIPLTLVYHGVALSSNNVSIGNGSVSFIQSLPYTGMVFIYIITLVVFISSVANYFLVVRNEKIQKEQSKHK</sequence>
<dbReference type="KEGG" id="eio:H9L01_10415"/>
<feature type="transmembrane region" description="Helical" evidence="1">
    <location>
        <begin position="51"/>
        <end position="70"/>
    </location>
</feature>
<evidence type="ECO:0000256" key="1">
    <source>
        <dbReference type="SAM" id="Phobius"/>
    </source>
</evidence>
<dbReference type="AlphaFoldDB" id="A0A7G9RYT4"/>
<keyword evidence="1" id="KW-0472">Membrane</keyword>
<name>A0A7G9RYT4_9FIRM</name>
<evidence type="ECO:0000313" key="2">
    <source>
        <dbReference type="EMBL" id="QNN60759.1"/>
    </source>
</evidence>
<reference evidence="2 3" key="1">
    <citation type="submission" date="2020-08" db="EMBL/GenBank/DDBJ databases">
        <title>Genome sequence of Erysipelothrix inopinata DSM 15511T.</title>
        <authorList>
            <person name="Hyun D.-W."/>
            <person name="Bae J.-W."/>
        </authorList>
    </citation>
    <scope>NUCLEOTIDE SEQUENCE [LARGE SCALE GENOMIC DNA]</scope>
    <source>
        <strain evidence="2 3">DSM 15511</strain>
    </source>
</reference>
<evidence type="ECO:0000313" key="3">
    <source>
        <dbReference type="Proteomes" id="UP000515928"/>
    </source>
</evidence>